<dbReference type="EMBL" id="CP159193">
    <property type="protein sequence ID" value="XCF11397.1"/>
    <property type="molecule type" value="Genomic_DNA"/>
</dbReference>
<dbReference type="Gene3D" id="1.20.1260.10">
    <property type="match status" value="1"/>
</dbReference>
<protein>
    <submittedName>
        <fullName evidence="3">DUF305 domain-containing protein</fullName>
    </submittedName>
</protein>
<keyword evidence="1" id="KW-0812">Transmembrane</keyword>
<reference evidence="3" key="1">
    <citation type="journal article" date="2020" name="Int. J. Syst. Evol. Microbiol.">
        <title>Notification of changes in taxonomic opinion previously published outside the IJSEM.</title>
        <authorList>
            <person name="Oren A."/>
            <person name="Garrity G."/>
        </authorList>
    </citation>
    <scope>NUCLEOTIDE SEQUENCE</scope>
    <source>
        <strain evidence="3">TCYB15</strain>
    </source>
</reference>
<sequence length="158" mass="17663">MSYWRFFAMIITSTVVMFGLMYLNTYAIDHVFFSETRSYMALYMGAVMAVIMLAFMLGMYSNRGVNIAIFAGSALVFAVSLFLVRSQSTVDDTAWMRAMIPHHSIAILTSERANISDPRVRKLADDIIEAQRLEIDEMKALIADLEGGPTATPEIDGK</sequence>
<reference evidence="3" key="2">
    <citation type="submission" date="2024-06" db="EMBL/GenBank/DDBJ databases">
        <authorList>
            <person name="Deng Y."/>
        </authorList>
    </citation>
    <scope>NUCLEOTIDE SEQUENCE</scope>
    <source>
        <strain evidence="3">TCYB15</strain>
    </source>
</reference>
<dbReference type="AlphaFoldDB" id="A0AAU8C6R2"/>
<evidence type="ECO:0000259" key="2">
    <source>
        <dbReference type="Pfam" id="PF03713"/>
    </source>
</evidence>
<evidence type="ECO:0000256" key="1">
    <source>
        <dbReference type="SAM" id="Phobius"/>
    </source>
</evidence>
<dbReference type="KEGG" id="suly:ABM428_06030"/>
<feature type="transmembrane region" description="Helical" evidence="1">
    <location>
        <begin position="67"/>
        <end position="84"/>
    </location>
</feature>
<dbReference type="RefSeq" id="WP_037943706.1">
    <property type="nucleotide sequence ID" value="NZ_CP159193.1"/>
</dbReference>
<gene>
    <name evidence="3" type="ORF">ABM428_06030</name>
</gene>
<feature type="transmembrane region" description="Helical" evidence="1">
    <location>
        <begin position="6"/>
        <end position="28"/>
    </location>
</feature>
<feature type="domain" description="DUF305" evidence="2">
    <location>
        <begin position="92"/>
        <end position="142"/>
    </location>
</feature>
<dbReference type="InterPro" id="IPR005183">
    <property type="entry name" value="DUF305_CopM-like"/>
</dbReference>
<keyword evidence="1" id="KW-0472">Membrane</keyword>
<feature type="transmembrane region" description="Helical" evidence="1">
    <location>
        <begin position="40"/>
        <end position="61"/>
    </location>
</feature>
<proteinExistence type="predicted"/>
<dbReference type="InterPro" id="IPR012347">
    <property type="entry name" value="Ferritin-like"/>
</dbReference>
<name>A0AAU8C6R2_9RHOB</name>
<organism evidence="3">
    <name type="scientific">Sulfitobacter sp. TCYB15</name>
    <dbReference type="NCBI Taxonomy" id="3229275"/>
    <lineage>
        <taxon>Bacteria</taxon>
        <taxon>Pseudomonadati</taxon>
        <taxon>Pseudomonadota</taxon>
        <taxon>Alphaproteobacteria</taxon>
        <taxon>Rhodobacterales</taxon>
        <taxon>Roseobacteraceae</taxon>
        <taxon>Sulfitobacter</taxon>
    </lineage>
</organism>
<accession>A0AAU8C6R2</accession>
<keyword evidence="1" id="KW-1133">Transmembrane helix</keyword>
<dbReference type="Pfam" id="PF03713">
    <property type="entry name" value="DUF305"/>
    <property type="match status" value="1"/>
</dbReference>
<evidence type="ECO:0000313" key="3">
    <source>
        <dbReference type="EMBL" id="XCF11397.1"/>
    </source>
</evidence>